<proteinExistence type="predicted"/>
<feature type="region of interest" description="Disordered" evidence="1">
    <location>
        <begin position="112"/>
        <end position="134"/>
    </location>
</feature>
<dbReference type="AlphaFoldDB" id="A0A8H4EZ31"/>
<dbReference type="EMBL" id="JAAECE010000006">
    <property type="protein sequence ID" value="KAF1799922.1"/>
    <property type="molecule type" value="Genomic_DNA"/>
</dbReference>
<dbReference type="Proteomes" id="UP000469890">
    <property type="component" value="Unassembled WGS sequence"/>
</dbReference>
<evidence type="ECO:0000313" key="3">
    <source>
        <dbReference type="EMBL" id="KAF1799922.1"/>
    </source>
</evidence>
<feature type="region of interest" description="Disordered" evidence="1">
    <location>
        <begin position="147"/>
        <end position="174"/>
    </location>
</feature>
<protein>
    <recommendedName>
        <fullName evidence="2">Transcription elongation factor Eaf N-terminal domain-containing protein</fullName>
    </recommendedName>
</protein>
<sequence>MVFEFLESGQFKVVLGKSFDVKPKKKAQKFFNVKHAHSADKGIFGKDAKLEKKNDRYQVEMKHADKPNVVYDAQVTTEEEYNCILIYNEETKTFTLERQSAQINLTNRQLELPNGQLNHSPVPKPFIHTPMPTAATPTVAQPQLQLPKPTATVTASPQQQETIEPEDPEDASVADDFDFDISKDMDAILDSDVEDDKSDSESGSDVFEEIAAPIALPPLTPQNMASPLSLPVTPSLPPASPNIPLNLALPTTPQQQHNHQPSPVQTNTPPGNKKRKLKMASAPIRHPGIASPLTAAPPVAQPIVPQQQQQANKRLKTTHADSSSSSGSSGEEDDDDESSSGSESGSTASSSGSESDSGSSSGDDMDFDLLANDISESLSKGGPSAPPSPQHVQHQPSRVNTPGMPSPSNFRRSPYESNTPTPTNRPPIQNGTSAGPMSLRALFSKCFFFQPKKRSTCSCLLFCVRV</sequence>
<organism evidence="3 4">
    <name type="scientific">Mucor circinelloides f. lusitanicus</name>
    <name type="common">Mucor racemosus var. lusitanicus</name>
    <dbReference type="NCBI Taxonomy" id="29924"/>
    <lineage>
        <taxon>Eukaryota</taxon>
        <taxon>Fungi</taxon>
        <taxon>Fungi incertae sedis</taxon>
        <taxon>Mucoromycota</taxon>
        <taxon>Mucoromycotina</taxon>
        <taxon>Mucoromycetes</taxon>
        <taxon>Mucorales</taxon>
        <taxon>Mucorineae</taxon>
        <taxon>Mucoraceae</taxon>
        <taxon>Mucor</taxon>
    </lineage>
</organism>
<feature type="compositionally biased region" description="Acidic residues" evidence="1">
    <location>
        <begin position="163"/>
        <end position="174"/>
    </location>
</feature>
<dbReference type="InterPro" id="IPR019194">
    <property type="entry name" value="Tscrpt_elong_fac_Eaf_N"/>
</dbReference>
<feature type="compositionally biased region" description="Polar residues" evidence="1">
    <location>
        <begin position="406"/>
        <end position="434"/>
    </location>
</feature>
<reference evidence="3 4" key="1">
    <citation type="submission" date="2019-09" db="EMBL/GenBank/DDBJ databases">
        <authorList>
            <consortium name="DOE Joint Genome Institute"/>
            <person name="Mondo S.J."/>
            <person name="Navarro-Mendoza M.I."/>
            <person name="Perez-Arques C."/>
            <person name="Panchal S."/>
            <person name="Nicolas F.E."/>
            <person name="Ganguly P."/>
            <person name="Pangilinan J."/>
            <person name="Grigoriev I."/>
            <person name="Heitman J."/>
            <person name="Sanya K."/>
            <person name="Garre V."/>
        </authorList>
    </citation>
    <scope>NUCLEOTIDE SEQUENCE [LARGE SCALE GENOMIC DNA]</scope>
    <source>
        <strain evidence="3 4">MU402</strain>
    </source>
</reference>
<gene>
    <name evidence="3" type="ORF">FB192DRAFT_1141603</name>
</gene>
<feature type="compositionally biased region" description="Polar residues" evidence="1">
    <location>
        <begin position="151"/>
        <end position="162"/>
    </location>
</feature>
<feature type="domain" description="Transcription elongation factor Eaf N-terminal" evidence="2">
    <location>
        <begin position="11"/>
        <end position="108"/>
    </location>
</feature>
<feature type="compositionally biased region" description="Low complexity" evidence="1">
    <location>
        <begin position="339"/>
        <end position="362"/>
    </location>
</feature>
<dbReference type="Pfam" id="PF09816">
    <property type="entry name" value="EAF"/>
    <property type="match status" value="1"/>
</dbReference>
<evidence type="ECO:0000256" key="1">
    <source>
        <dbReference type="SAM" id="MobiDB-lite"/>
    </source>
</evidence>
<feature type="compositionally biased region" description="Low complexity" evidence="1">
    <location>
        <begin position="250"/>
        <end position="263"/>
    </location>
</feature>
<comment type="caution">
    <text evidence="3">The sequence shown here is derived from an EMBL/GenBank/DDBJ whole genome shotgun (WGS) entry which is preliminary data.</text>
</comment>
<name>A0A8H4EZ31_MUCCL</name>
<evidence type="ECO:0000259" key="2">
    <source>
        <dbReference type="Pfam" id="PF09816"/>
    </source>
</evidence>
<feature type="region of interest" description="Disordered" evidence="1">
    <location>
        <begin position="218"/>
        <end position="434"/>
    </location>
</feature>
<accession>A0A8H4EZ31</accession>
<evidence type="ECO:0000313" key="4">
    <source>
        <dbReference type="Proteomes" id="UP000469890"/>
    </source>
</evidence>
<feature type="compositionally biased region" description="Low complexity" evidence="1">
    <location>
        <begin position="296"/>
        <end position="311"/>
    </location>
</feature>